<sequence length="256" mass="28830">FRRVALSALIDTADRPSKKEPATQTTRVIRHMHHSEIDDPPDATTDSQSFSVDDKGVRKQLFKKRSTSSTCASLLETEAEELTRTSQSPLGNLRKKHHILTPRHSERALGIGLDPSLSMKSKRSKFGDIVNWFRKGDSSSTDDQEMQDNGESFTDTASFVRKPSVYYQKPSKSNVIKKAKRRMEGKFKFVLKKGKKKDGGTEDSSSAHFSRKNSLDQGETSRESEFVVLKERKLVSTTLVYEGVSRLSFLLETCPP</sequence>
<dbReference type="EMBL" id="CAACVG010010993">
    <property type="protein sequence ID" value="VEN57170.1"/>
    <property type="molecule type" value="Genomic_DNA"/>
</dbReference>
<dbReference type="Proteomes" id="UP000410492">
    <property type="component" value="Unassembled WGS sequence"/>
</dbReference>
<dbReference type="GO" id="GO:0005261">
    <property type="term" value="F:monoatomic cation channel activity"/>
    <property type="evidence" value="ECO:0007669"/>
    <property type="project" value="TreeGrafter"/>
</dbReference>
<evidence type="ECO:0000313" key="2">
    <source>
        <dbReference type="EMBL" id="VEN57170.1"/>
    </source>
</evidence>
<reference evidence="2 3" key="1">
    <citation type="submission" date="2019-01" db="EMBL/GenBank/DDBJ databases">
        <authorList>
            <person name="Sayadi A."/>
        </authorList>
    </citation>
    <scope>NUCLEOTIDE SEQUENCE [LARGE SCALE GENOMIC DNA]</scope>
</reference>
<feature type="region of interest" description="Disordered" evidence="1">
    <location>
        <begin position="192"/>
        <end position="223"/>
    </location>
</feature>
<dbReference type="GO" id="GO:0030424">
    <property type="term" value="C:axon"/>
    <property type="evidence" value="ECO:0007669"/>
    <property type="project" value="TreeGrafter"/>
</dbReference>
<proteinExistence type="predicted"/>
<accession>A0A653DAE6</accession>
<protein>
    <submittedName>
        <fullName evidence="2">Uncharacterized protein</fullName>
    </submittedName>
</protein>
<name>A0A653DAE6_CALMS</name>
<feature type="non-terminal residue" evidence="2">
    <location>
        <position position="1"/>
    </location>
</feature>
<dbReference type="PANTHER" id="PTHR31781:SF1">
    <property type="entry name" value="PROTEIN UNC-80 HOMOLOG"/>
    <property type="match status" value="1"/>
</dbReference>
<evidence type="ECO:0000313" key="3">
    <source>
        <dbReference type="Proteomes" id="UP000410492"/>
    </source>
</evidence>
<keyword evidence="3" id="KW-1185">Reference proteome</keyword>
<dbReference type="OrthoDB" id="5584001at2759"/>
<gene>
    <name evidence="2" type="ORF">CALMAC_LOCUS15851</name>
</gene>
<feature type="non-terminal residue" evidence="2">
    <location>
        <position position="256"/>
    </location>
</feature>
<evidence type="ECO:0000256" key="1">
    <source>
        <dbReference type="SAM" id="MobiDB-lite"/>
    </source>
</evidence>
<dbReference type="PANTHER" id="PTHR31781">
    <property type="entry name" value="UNC80"/>
    <property type="match status" value="1"/>
</dbReference>
<dbReference type="AlphaFoldDB" id="A0A653DAE6"/>
<organism evidence="2 3">
    <name type="scientific">Callosobruchus maculatus</name>
    <name type="common">Southern cowpea weevil</name>
    <name type="synonym">Pulse bruchid</name>
    <dbReference type="NCBI Taxonomy" id="64391"/>
    <lineage>
        <taxon>Eukaryota</taxon>
        <taxon>Metazoa</taxon>
        <taxon>Ecdysozoa</taxon>
        <taxon>Arthropoda</taxon>
        <taxon>Hexapoda</taxon>
        <taxon>Insecta</taxon>
        <taxon>Pterygota</taxon>
        <taxon>Neoptera</taxon>
        <taxon>Endopterygota</taxon>
        <taxon>Coleoptera</taxon>
        <taxon>Polyphaga</taxon>
        <taxon>Cucujiformia</taxon>
        <taxon>Chrysomeloidea</taxon>
        <taxon>Chrysomelidae</taxon>
        <taxon>Bruchinae</taxon>
        <taxon>Bruchini</taxon>
        <taxon>Callosobruchus</taxon>
    </lineage>
</organism>
<dbReference type="GO" id="GO:0034703">
    <property type="term" value="C:cation channel complex"/>
    <property type="evidence" value="ECO:0007669"/>
    <property type="project" value="TreeGrafter"/>
</dbReference>
<dbReference type="GO" id="GO:0055080">
    <property type="term" value="P:monoatomic cation homeostasis"/>
    <property type="evidence" value="ECO:0007669"/>
    <property type="project" value="TreeGrafter"/>
</dbReference>